<gene>
    <name evidence="1" type="ORF">SLAVMIC_00840</name>
</gene>
<dbReference type="EMBL" id="OU342829">
    <property type="protein sequence ID" value="CAG7581435.1"/>
    <property type="molecule type" value="Genomic_DNA"/>
</dbReference>
<sequence>MSGERRVFTIPIGNIDENKDKREIKKLLKEYKSDIKYDYNTGTIIFPKSRWEYTKDSIGKLISRL</sequence>
<protein>
    <submittedName>
        <fullName evidence="1">Uncharacterized protein</fullName>
    </submittedName>
</protein>
<name>A0A8D9FSG8_9VIRU</name>
<proteinExistence type="predicted"/>
<dbReference type="Pfam" id="PF07230">
    <property type="entry name" value="Portal_T4"/>
    <property type="match status" value="1"/>
</dbReference>
<evidence type="ECO:0000313" key="1">
    <source>
        <dbReference type="EMBL" id="CAG7581435.1"/>
    </source>
</evidence>
<organism evidence="1">
    <name type="scientific">uncultured marine phage</name>
    <dbReference type="NCBI Taxonomy" id="707152"/>
    <lineage>
        <taxon>Viruses</taxon>
        <taxon>environmental samples</taxon>
    </lineage>
</organism>
<dbReference type="InterPro" id="IPR010823">
    <property type="entry name" value="Portal_Gp20"/>
</dbReference>
<accession>A0A8D9FSG8</accession>
<reference evidence="1" key="1">
    <citation type="submission" date="2021-06" db="EMBL/GenBank/DDBJ databases">
        <authorList>
            <person name="Gannon L."/>
            <person name="Redgwell R T."/>
            <person name="Michniewski S."/>
            <person name="Harrison D C."/>
            <person name="Millard A."/>
        </authorList>
    </citation>
    <scope>NUCLEOTIDE SEQUENCE</scope>
</reference>